<dbReference type="InterPro" id="IPR025157">
    <property type="entry name" value="Hemagglutinin_rpt"/>
</dbReference>
<dbReference type="NCBIfam" id="TIGR01901">
    <property type="entry name" value="adhes_NPXG"/>
    <property type="match status" value="1"/>
</dbReference>
<feature type="domain" description="Filamentous haemagglutinin FhaB/tRNA nuclease CdiA-like TPS" evidence="3">
    <location>
        <begin position="52"/>
        <end position="172"/>
    </location>
</feature>
<reference evidence="4 5" key="1">
    <citation type="submission" date="2023-12" db="EMBL/GenBank/DDBJ databases">
        <title>Pseudomonas machongensis sp. nov., isolated from wilted pepper plants (Capsicum annuum).</title>
        <authorList>
            <person name="Qiu M."/>
            <person name="Li Y."/>
            <person name="Liu Q."/>
            <person name="Zhang X."/>
            <person name="Huang Y."/>
            <person name="Guo R."/>
            <person name="Hu M."/>
            <person name="Zhou J."/>
            <person name="Zhou X."/>
        </authorList>
    </citation>
    <scope>NUCLEOTIDE SEQUENCE [LARGE SCALE GENOMIC DNA]</scope>
    <source>
        <strain evidence="4 5">MH2</strain>
    </source>
</reference>
<sequence>MNDTKKLQVPTSPNALRWSIFLTLMATSPTLLAQGGLQPTPGPAGTPLINNAHGVPVIEIVAPNASGLSHNQFLDYNVGQAGAVLNNALQSGQSQLAGALAANPQFQGQAASTILNEVVSRNASLIEGPQEIFGRPADYILANSNGITLNGGSFINTTRAGFLVGDVQLEDGRVRLLDSMSASAALTVLGGGQSNDGGALELIAPRIDSKGTLNARDDLQLIAGRNRIDATNGQVVEHLPGTPASIDASLFGAMHAGRIRVVSTAEGAGVRVGAIAMHGRDGIDIQSAGSLYIGDNGKHGAVLRSSQGDLNLSASGDLRLQAVTGQGKSIDVNAGQKLTLDTAAQENIERERKAWDKKWLFVTTETYESNTTTTQHTLQGTQLKADDRLALKSGGDMQLQAASLQAGGALALDSAANLNIEAGKESGRVEEQVRHRKHLWRGDSDSDHYQETAKASDLRGAELTAKAGGTLKVQGSHLHSEGDMTLAGQQIEITTTALDKRGTQRDYRGDLVSGSFFGDREGKDDTARQVAGSTITSGANLNVTAGQVRVKGSTIASEGESVLYSNNGNLAIEADHNRSSTTEKQSDSKLFGLIGHDRSHSSQQEKVLASDVSSKSDLRLASAEELRIEGAKVEAGKQLKIEAKGDLIVESAQARSESKTDEQQRTLTAHARQTTEADGDKPGSRQYEAGVGYAVVNRHSEQRATEQVASELKGAAVELHSDAHLQVNGSKVKADTGDLNLQGQQITLGATRNDQQTDTQTTHSGGSLAVTGGIDRIGSHFEGHHQKENVRERDSKIQRSELQAGGDVKIGTAKLVTEAARVEAGKALVVEANEIENRAVQDVHERTQRNDNWRGTLGASLEYRDLTRPIERLVLGEEAARFQQASPEDAMVAPSVGGDMTVEHLKRLENQRRGIAQVSELSGGSVKVQAERIEDQGTAWRANQGLLAISANQHHQSAAVDEQSHGVEQLAFGGDARVDTSTGQDLNVRASGKGGSSSSVQDVRTARVGSLYGQTGIQVQLGADGLYEGSHFNAGNGDLSITSNGKLLLTQANDQHNEHTRQTDGNAWAKVGNRPGSTGIETRGYLDQAERQKQQSKAQVAQIDAKGKVVLASGGDLILEGTRIGSREAPVAGIELDSAGLLQVKAAHDSQQATGRNLGGGLEVAAKLGTGKGGAIGGHFANGKLDEQASQAVDAHFNTQGKLLISSRAREDIALHLQGLHASASEIKLHAGNGGMLVEASGNTEKRDNLDITAGAGFRLNSGETPDKDIRGLHGRVQVNLDKRDNQTWNASTLRAERIELASQGDTRIEGASLDAQKVRGDIGGDLLLASRKDSVDTLTVKADGRLSHEKNPQGYLDAASALSGPAAGKVTEKVGPALSKVDPKLSPTVKVEVSHTQRDTVAHQARIKGSEGVELNVGGQARLVGARIQSGAGDVDLQAQSVSRETLTGRDYQRNVSVDFSNSPVDIGTAIAELSKSKGAADGENALDLGLLRTSGHSRSEEWPSSVGSKGGR</sequence>
<evidence type="ECO:0000313" key="4">
    <source>
        <dbReference type="EMBL" id="MEA5670173.1"/>
    </source>
</evidence>
<feature type="region of interest" description="Disordered" evidence="1">
    <location>
        <begin position="652"/>
        <end position="685"/>
    </location>
</feature>
<feature type="region of interest" description="Disordered" evidence="1">
    <location>
        <begin position="974"/>
        <end position="1001"/>
    </location>
</feature>
<feature type="region of interest" description="Disordered" evidence="1">
    <location>
        <begin position="1057"/>
        <end position="1077"/>
    </location>
</feature>
<dbReference type="InterPro" id="IPR011050">
    <property type="entry name" value="Pectin_lyase_fold/virulence"/>
</dbReference>
<dbReference type="Pfam" id="PF13332">
    <property type="entry name" value="Fil_haemagg_2"/>
    <property type="match status" value="5"/>
</dbReference>
<dbReference type="RefSeq" id="WP_323452370.1">
    <property type="nucleotide sequence ID" value="NZ_JAYFUI010000037.1"/>
</dbReference>
<feature type="compositionally biased region" description="Basic and acidic residues" evidence="1">
    <location>
        <begin position="673"/>
        <end position="683"/>
    </location>
</feature>
<keyword evidence="2" id="KW-0732">Signal</keyword>
<feature type="region of interest" description="Disordered" evidence="1">
    <location>
        <begin position="1493"/>
        <end position="1514"/>
    </location>
</feature>
<dbReference type="SUPFAM" id="SSF51126">
    <property type="entry name" value="Pectin lyase-like"/>
    <property type="match status" value="1"/>
</dbReference>
<comment type="caution">
    <text evidence="4">The sequence shown here is derived from an EMBL/GenBank/DDBJ whole genome shotgun (WGS) entry which is preliminary data.</text>
</comment>
<organism evidence="4 5">
    <name type="scientific">Pseudomonas machongensis</name>
    <dbReference type="NCBI Taxonomy" id="3110229"/>
    <lineage>
        <taxon>Bacteria</taxon>
        <taxon>Pseudomonadati</taxon>
        <taxon>Pseudomonadota</taxon>
        <taxon>Gammaproteobacteria</taxon>
        <taxon>Pseudomonadales</taxon>
        <taxon>Pseudomonadaceae</taxon>
        <taxon>Pseudomonas</taxon>
    </lineage>
</organism>
<dbReference type="Gene3D" id="2.160.20.10">
    <property type="entry name" value="Single-stranded right-handed beta-helix, Pectin lyase-like"/>
    <property type="match status" value="1"/>
</dbReference>
<evidence type="ECO:0000313" key="5">
    <source>
        <dbReference type="Proteomes" id="UP001302573"/>
    </source>
</evidence>
<dbReference type="InterPro" id="IPR008638">
    <property type="entry name" value="FhaB/CdiA-like_TPS"/>
</dbReference>
<evidence type="ECO:0000256" key="2">
    <source>
        <dbReference type="SAM" id="SignalP"/>
    </source>
</evidence>
<gene>
    <name evidence="4" type="ORF">VA602_02335</name>
</gene>
<accession>A0ABU5V9Y2</accession>
<protein>
    <submittedName>
        <fullName evidence="4">Hemagglutinin repeat-containing protein</fullName>
    </submittedName>
</protein>
<evidence type="ECO:0000259" key="3">
    <source>
        <dbReference type="SMART" id="SM00912"/>
    </source>
</evidence>
<dbReference type="SMART" id="SM00912">
    <property type="entry name" value="Haemagg_act"/>
    <property type="match status" value="1"/>
</dbReference>
<dbReference type="EMBL" id="JAYFUI010000037">
    <property type="protein sequence ID" value="MEA5670173.1"/>
    <property type="molecule type" value="Genomic_DNA"/>
</dbReference>
<dbReference type="Pfam" id="PF05860">
    <property type="entry name" value="TPS"/>
    <property type="match status" value="1"/>
</dbReference>
<dbReference type="Proteomes" id="UP001302573">
    <property type="component" value="Unassembled WGS sequence"/>
</dbReference>
<evidence type="ECO:0000256" key="1">
    <source>
        <dbReference type="SAM" id="MobiDB-lite"/>
    </source>
</evidence>
<feature type="compositionally biased region" description="Basic and acidic residues" evidence="1">
    <location>
        <begin position="777"/>
        <end position="799"/>
    </location>
</feature>
<proteinExistence type="predicted"/>
<name>A0ABU5V9Y2_9PSED</name>
<dbReference type="InterPro" id="IPR012334">
    <property type="entry name" value="Pectin_lyas_fold"/>
</dbReference>
<feature type="chain" id="PRO_5045332906" evidence="2">
    <location>
        <begin position="34"/>
        <end position="1514"/>
    </location>
</feature>
<feature type="signal peptide" evidence="2">
    <location>
        <begin position="1"/>
        <end position="33"/>
    </location>
</feature>
<feature type="region of interest" description="Disordered" evidence="1">
    <location>
        <begin position="750"/>
        <end position="800"/>
    </location>
</feature>
<keyword evidence="5" id="KW-1185">Reference proteome</keyword>